<dbReference type="Proteomes" id="UP000612585">
    <property type="component" value="Unassembled WGS sequence"/>
</dbReference>
<dbReference type="InterPro" id="IPR024079">
    <property type="entry name" value="MetalloPept_cat_dom_sf"/>
</dbReference>
<feature type="signal peptide" evidence="1">
    <location>
        <begin position="1"/>
        <end position="24"/>
    </location>
</feature>
<keyword evidence="1" id="KW-0732">Signal</keyword>
<dbReference type="RefSeq" id="WP_203997260.1">
    <property type="nucleotide sequence ID" value="NZ_BOPG01000033.1"/>
</dbReference>
<accession>A0A8J3Z5H5</accession>
<dbReference type="SUPFAM" id="SSF55486">
    <property type="entry name" value="Metalloproteases ('zincins'), catalytic domain"/>
    <property type="match status" value="1"/>
</dbReference>
<sequence>MSTRPLRRTAAVVAALAAGFAASACDPVPLNAGQLGIDGVETIQSVQFPGSAVIPMIAYKETYVRVYARVGGTRAAAGVAATLTVGGTTVTVTGTTASVAPLPARVLQPVNGLTRTVGTTVADPTQIDTTFVFKLDPTQVQPGTRTLTAKLRYPSGWTAPPGDDLTTRTVTVAFGPLPASDHNIITGRRIYPLRYTYTNVPKTLQQQDGLTGDTYPARSRADVERQRLGARNVLPLASLVTDWSFEDRIGIPAFDCRATTSSSGHITCAGFEDARIWAAKKFDELFPGGDQWLVVIQPENPTGYFGAYTRSDKNNIRLNVQLEPADGEGLTLAHEMGHALGLHHTPDVTQDPDPNYPRPDGSMGAWVGLRTTPQLRVIAGLDAAGKVTAYDLMAYHSPQWISAYSYCRAMDALTQHATTCPTGLDGWD</sequence>
<dbReference type="PROSITE" id="PS51257">
    <property type="entry name" value="PROKAR_LIPOPROTEIN"/>
    <property type="match status" value="1"/>
</dbReference>
<protein>
    <recommendedName>
        <fullName evidence="4">Matrixin</fullName>
    </recommendedName>
</protein>
<keyword evidence="3" id="KW-1185">Reference proteome</keyword>
<proteinExistence type="predicted"/>
<reference evidence="2" key="1">
    <citation type="submission" date="2021-01" db="EMBL/GenBank/DDBJ databases">
        <title>Whole genome shotgun sequence of Virgisporangium aurantiacum NBRC 16421.</title>
        <authorList>
            <person name="Komaki H."/>
            <person name="Tamura T."/>
        </authorList>
    </citation>
    <scope>NUCLEOTIDE SEQUENCE</scope>
    <source>
        <strain evidence="2">NBRC 16421</strain>
    </source>
</reference>
<dbReference type="GO" id="GO:0008237">
    <property type="term" value="F:metallopeptidase activity"/>
    <property type="evidence" value="ECO:0007669"/>
    <property type="project" value="InterPro"/>
</dbReference>
<dbReference type="AlphaFoldDB" id="A0A8J3Z5H5"/>
<comment type="caution">
    <text evidence="2">The sequence shown here is derived from an EMBL/GenBank/DDBJ whole genome shotgun (WGS) entry which is preliminary data.</text>
</comment>
<evidence type="ECO:0000313" key="3">
    <source>
        <dbReference type="Proteomes" id="UP000612585"/>
    </source>
</evidence>
<dbReference type="EMBL" id="BOPG01000033">
    <property type="protein sequence ID" value="GIJ57689.1"/>
    <property type="molecule type" value="Genomic_DNA"/>
</dbReference>
<gene>
    <name evidence="2" type="ORF">Vau01_052050</name>
</gene>
<evidence type="ECO:0008006" key="4">
    <source>
        <dbReference type="Google" id="ProtNLM"/>
    </source>
</evidence>
<evidence type="ECO:0000256" key="1">
    <source>
        <dbReference type="SAM" id="SignalP"/>
    </source>
</evidence>
<dbReference type="Gene3D" id="3.40.390.10">
    <property type="entry name" value="Collagenase (Catalytic Domain)"/>
    <property type="match status" value="1"/>
</dbReference>
<organism evidence="2 3">
    <name type="scientific">Virgisporangium aurantiacum</name>
    <dbReference type="NCBI Taxonomy" id="175570"/>
    <lineage>
        <taxon>Bacteria</taxon>
        <taxon>Bacillati</taxon>
        <taxon>Actinomycetota</taxon>
        <taxon>Actinomycetes</taxon>
        <taxon>Micromonosporales</taxon>
        <taxon>Micromonosporaceae</taxon>
        <taxon>Virgisporangium</taxon>
    </lineage>
</organism>
<feature type="chain" id="PRO_5035216156" description="Matrixin" evidence="1">
    <location>
        <begin position="25"/>
        <end position="428"/>
    </location>
</feature>
<name>A0A8J3Z5H5_9ACTN</name>
<evidence type="ECO:0000313" key="2">
    <source>
        <dbReference type="EMBL" id="GIJ57689.1"/>
    </source>
</evidence>